<sequence>MQIVSAQFNVRNDLHWSKGVTMALRSKNKLGFITGKTAMSDASSSKLQHWIRCNSMVRCWLINSMITSIKEEMSAMNNIRQFVQSSQQGGPRREFKRAKLEDRWRPNCRKKGHTKENCFKLHPKQKARYLARFYANAEVHVSDEAPLDTTDQGDDAMVNHPVSARNVQRFDPEVVTALYHQMMQMMHNDFDWNIDSGATDHMSADKGLFVNLKVINRPVVVGLPDETTKKVTQIVILSFIITSQMLIQFFMTCCVIQDPISDKPVMVGPKEAGLYKLKFVDLLDALPTRVSVSHISSVSLCSVHNKSSKGANIDLLHARLGHNSLVKMQHINGIDCGQLKHLSYDTCHLAKMHKLSFPRSVSTACHKFELIHVDLWGPYNVPTLTSAY</sequence>
<organism evidence="2 3">
    <name type="scientific">Saponaria officinalis</name>
    <name type="common">Common soapwort</name>
    <name type="synonym">Lychnis saponaria</name>
    <dbReference type="NCBI Taxonomy" id="3572"/>
    <lineage>
        <taxon>Eukaryota</taxon>
        <taxon>Viridiplantae</taxon>
        <taxon>Streptophyta</taxon>
        <taxon>Embryophyta</taxon>
        <taxon>Tracheophyta</taxon>
        <taxon>Spermatophyta</taxon>
        <taxon>Magnoliopsida</taxon>
        <taxon>eudicotyledons</taxon>
        <taxon>Gunneridae</taxon>
        <taxon>Pentapetalae</taxon>
        <taxon>Caryophyllales</taxon>
        <taxon>Caryophyllaceae</taxon>
        <taxon>Caryophylleae</taxon>
        <taxon>Saponaria</taxon>
    </lineage>
</organism>
<name>A0AAW1KC07_SAPOF</name>
<feature type="domain" description="Retrotransposon Copia-like N-terminal" evidence="1">
    <location>
        <begin position="1"/>
        <end position="37"/>
    </location>
</feature>
<evidence type="ECO:0000259" key="1">
    <source>
        <dbReference type="Pfam" id="PF14244"/>
    </source>
</evidence>
<gene>
    <name evidence="2" type="ORF">RND81_06G104500</name>
</gene>
<dbReference type="AlphaFoldDB" id="A0AAW1KC07"/>
<proteinExistence type="predicted"/>
<dbReference type="PANTHER" id="PTHR37610">
    <property type="entry name" value="CCHC-TYPE DOMAIN-CONTAINING PROTEIN"/>
    <property type="match status" value="1"/>
</dbReference>
<dbReference type="InterPro" id="IPR029472">
    <property type="entry name" value="Copia-like_N"/>
</dbReference>
<keyword evidence="3" id="KW-1185">Reference proteome</keyword>
<reference evidence="2" key="1">
    <citation type="submission" date="2024-03" db="EMBL/GenBank/DDBJ databases">
        <title>WGS assembly of Saponaria officinalis var. Norfolk2.</title>
        <authorList>
            <person name="Jenkins J."/>
            <person name="Shu S."/>
            <person name="Grimwood J."/>
            <person name="Barry K."/>
            <person name="Goodstein D."/>
            <person name="Schmutz J."/>
            <person name="Leebens-Mack J."/>
            <person name="Osbourn A."/>
        </authorList>
    </citation>
    <scope>NUCLEOTIDE SEQUENCE [LARGE SCALE GENOMIC DNA]</scope>
    <source>
        <strain evidence="2">JIC</strain>
    </source>
</reference>
<evidence type="ECO:0000313" key="2">
    <source>
        <dbReference type="EMBL" id="KAK9714573.1"/>
    </source>
</evidence>
<dbReference type="PANTHER" id="PTHR37610:SF40">
    <property type="entry name" value="OS01G0909600 PROTEIN"/>
    <property type="match status" value="1"/>
</dbReference>
<dbReference type="Proteomes" id="UP001443914">
    <property type="component" value="Unassembled WGS sequence"/>
</dbReference>
<accession>A0AAW1KC07</accession>
<evidence type="ECO:0000313" key="3">
    <source>
        <dbReference type="Proteomes" id="UP001443914"/>
    </source>
</evidence>
<protein>
    <recommendedName>
        <fullName evidence="1">Retrotransposon Copia-like N-terminal domain-containing protein</fullName>
    </recommendedName>
</protein>
<comment type="caution">
    <text evidence="2">The sequence shown here is derived from an EMBL/GenBank/DDBJ whole genome shotgun (WGS) entry which is preliminary data.</text>
</comment>
<dbReference type="EMBL" id="JBDFQZ010000006">
    <property type="protein sequence ID" value="KAK9714573.1"/>
    <property type="molecule type" value="Genomic_DNA"/>
</dbReference>
<dbReference type="Pfam" id="PF14244">
    <property type="entry name" value="Retrotran_gag_3"/>
    <property type="match status" value="1"/>
</dbReference>